<comment type="caution">
    <text evidence="2">The sequence shown here is derived from an EMBL/GenBank/DDBJ whole genome shotgun (WGS) entry which is preliminary data.</text>
</comment>
<accession>A0A4R3KCX8</accession>
<dbReference type="RefSeq" id="WP_165920856.1">
    <property type="nucleotide sequence ID" value="NZ_SLZZ01000004.1"/>
</dbReference>
<dbReference type="Proteomes" id="UP000295726">
    <property type="component" value="Unassembled WGS sequence"/>
</dbReference>
<gene>
    <name evidence="2" type="ORF">EDD59_10415</name>
</gene>
<dbReference type="SUPFAM" id="SSF82549">
    <property type="entry name" value="DAK1/DegV-like"/>
    <property type="match status" value="1"/>
</dbReference>
<sequence>MNRLLNRPEESMNEMIDGYIQCYPDKYERLDGYKVILRKNLEDKVSVIIGAGGGNEPWPIGYVGEGMADACACGDVFTAPAARAILNTLRSVPNKDGVLCVATNHAGDVLNFELVAELAEMEGIKTRRVYVADDITSADLTEKRERRGIAGVSLVLKIAAAAAKTGLTLDEVAEVAQKVSDNTYTCSVTTSPAYVLETGKPAYDLPEGKTEYGMGFNGEMGIERTDISSADKIAEKIINMIIEDANLKKDDEVIYFLNPFMATTFIESYIIAGKCLKIFADRGIKVYASHVDTMFATQGAGGFSVTILKVNEKIKEYYNKPVNSPSFRYWEQGERK</sequence>
<dbReference type="Gene3D" id="3.40.50.10440">
    <property type="entry name" value="Dihydroxyacetone kinase, domain 1"/>
    <property type="match status" value="1"/>
</dbReference>
<evidence type="ECO:0000313" key="2">
    <source>
        <dbReference type="EMBL" id="TCS81096.1"/>
    </source>
</evidence>
<dbReference type="InterPro" id="IPR004006">
    <property type="entry name" value="DhaK_dom"/>
</dbReference>
<dbReference type="PANTHER" id="PTHR28629">
    <property type="entry name" value="TRIOKINASE/FMN CYCLASE"/>
    <property type="match status" value="1"/>
</dbReference>
<protein>
    <submittedName>
        <fullName evidence="2">Dihydroxyacetone kinase-like protein</fullName>
    </submittedName>
</protein>
<keyword evidence="2" id="KW-0808">Transferase</keyword>
<proteinExistence type="predicted"/>
<dbReference type="GO" id="GO:0004371">
    <property type="term" value="F:glycerone kinase activity"/>
    <property type="evidence" value="ECO:0007669"/>
    <property type="project" value="InterPro"/>
</dbReference>
<dbReference type="Pfam" id="PF02733">
    <property type="entry name" value="Dak1"/>
    <property type="match status" value="1"/>
</dbReference>
<dbReference type="GO" id="GO:0005829">
    <property type="term" value="C:cytosol"/>
    <property type="evidence" value="ECO:0007669"/>
    <property type="project" value="TreeGrafter"/>
</dbReference>
<name>A0A4R3KCX8_9FIRM</name>
<dbReference type="PANTHER" id="PTHR28629:SF4">
    <property type="entry name" value="TRIOKINASE_FMN CYCLASE"/>
    <property type="match status" value="1"/>
</dbReference>
<organism evidence="2 3">
    <name type="scientific">Muricomes intestini</name>
    <dbReference type="NCBI Taxonomy" id="1796634"/>
    <lineage>
        <taxon>Bacteria</taxon>
        <taxon>Bacillati</taxon>
        <taxon>Bacillota</taxon>
        <taxon>Clostridia</taxon>
        <taxon>Lachnospirales</taxon>
        <taxon>Lachnospiraceae</taxon>
        <taxon>Muricomes</taxon>
    </lineage>
</organism>
<dbReference type="Gene3D" id="3.30.1180.20">
    <property type="entry name" value="Dihydroxyacetone kinase, domain 2"/>
    <property type="match status" value="1"/>
</dbReference>
<dbReference type="FunFam" id="3.40.50.10440:FF:000001">
    <property type="entry name" value="Dihydroxyacetone kinase, DhaK subunit"/>
    <property type="match status" value="1"/>
</dbReference>
<keyword evidence="3" id="KW-1185">Reference proteome</keyword>
<evidence type="ECO:0000259" key="1">
    <source>
        <dbReference type="PROSITE" id="PS51481"/>
    </source>
</evidence>
<dbReference type="GO" id="GO:0019563">
    <property type="term" value="P:glycerol catabolic process"/>
    <property type="evidence" value="ECO:0007669"/>
    <property type="project" value="TreeGrafter"/>
</dbReference>
<evidence type="ECO:0000313" key="3">
    <source>
        <dbReference type="Proteomes" id="UP000295726"/>
    </source>
</evidence>
<keyword evidence="2" id="KW-0418">Kinase</keyword>
<feature type="domain" description="DhaK" evidence="1">
    <location>
        <begin position="7"/>
        <end position="327"/>
    </location>
</feature>
<dbReference type="EMBL" id="SLZZ01000004">
    <property type="protein sequence ID" value="TCS81096.1"/>
    <property type="molecule type" value="Genomic_DNA"/>
</dbReference>
<dbReference type="PROSITE" id="PS51481">
    <property type="entry name" value="DHAK"/>
    <property type="match status" value="1"/>
</dbReference>
<dbReference type="AlphaFoldDB" id="A0A4R3KCX8"/>
<dbReference type="InterPro" id="IPR050861">
    <property type="entry name" value="Dihydroxyacetone_Kinase"/>
</dbReference>
<reference evidence="2 3" key="1">
    <citation type="submission" date="2019-03" db="EMBL/GenBank/DDBJ databases">
        <title>Genomic Encyclopedia of Type Strains, Phase IV (KMG-IV): sequencing the most valuable type-strain genomes for metagenomic binning, comparative biology and taxonomic classification.</title>
        <authorList>
            <person name="Goeker M."/>
        </authorList>
    </citation>
    <scope>NUCLEOTIDE SEQUENCE [LARGE SCALE GENOMIC DNA]</scope>
    <source>
        <strain evidence="2 3">DSM 29489</strain>
    </source>
</reference>